<dbReference type="AlphaFoldDB" id="A0A3N2DKA9"/>
<dbReference type="RefSeq" id="WP_211333707.1">
    <property type="nucleotide sequence ID" value="NZ_RKHR01000005.1"/>
</dbReference>
<evidence type="ECO:0000256" key="1">
    <source>
        <dbReference type="ARBA" id="ARBA00004924"/>
    </source>
</evidence>
<evidence type="ECO:0000313" key="3">
    <source>
        <dbReference type="EMBL" id="ROS00240.1"/>
    </source>
</evidence>
<dbReference type="InterPro" id="IPR007310">
    <property type="entry name" value="Aerobactin_biosyn_IucA/IucC_N"/>
</dbReference>
<dbReference type="GO" id="GO:0016746">
    <property type="term" value="F:acyltransferase activity"/>
    <property type="evidence" value="ECO:0007669"/>
    <property type="project" value="InterPro"/>
</dbReference>
<comment type="pathway">
    <text evidence="1">Siderophore biosynthesis.</text>
</comment>
<dbReference type="PANTHER" id="PTHR34384:SF6">
    <property type="entry name" value="STAPHYLOFERRIN B SYNTHASE"/>
    <property type="match status" value="1"/>
</dbReference>
<dbReference type="Pfam" id="PF04183">
    <property type="entry name" value="IucA_IucC"/>
    <property type="match status" value="1"/>
</dbReference>
<reference evidence="3 4" key="1">
    <citation type="submission" date="2018-11" db="EMBL/GenBank/DDBJ databases">
        <title>Genomic Encyclopedia of Type Strains, Phase IV (KMG-IV): sequencing the most valuable type-strain genomes for metagenomic binning, comparative biology and taxonomic classification.</title>
        <authorList>
            <person name="Goeker M."/>
        </authorList>
    </citation>
    <scope>NUCLEOTIDE SEQUENCE [LARGE SCALE GENOMIC DNA]</scope>
    <source>
        <strain evidence="3 4">DSM 100316</strain>
    </source>
</reference>
<comment type="caution">
    <text evidence="3">The sequence shown here is derived from an EMBL/GenBank/DDBJ whole genome shotgun (WGS) entry which is preliminary data.</text>
</comment>
<gene>
    <name evidence="3" type="ORF">EDC56_2878</name>
</gene>
<accession>A0A3N2DKA9</accession>
<keyword evidence="4" id="KW-1185">Reference proteome</keyword>
<dbReference type="EMBL" id="RKHR01000005">
    <property type="protein sequence ID" value="ROS00240.1"/>
    <property type="molecule type" value="Genomic_DNA"/>
</dbReference>
<dbReference type="Proteomes" id="UP000275394">
    <property type="component" value="Unassembled WGS sequence"/>
</dbReference>
<evidence type="ECO:0000259" key="2">
    <source>
        <dbReference type="SMART" id="SM01006"/>
    </source>
</evidence>
<dbReference type="InterPro" id="IPR016181">
    <property type="entry name" value="Acyl_CoA_acyltransferase"/>
</dbReference>
<protein>
    <submittedName>
        <fullName evidence="3">Siderophore synthetase component</fullName>
    </submittedName>
</protein>
<dbReference type="Gene3D" id="1.10.510.40">
    <property type="match status" value="1"/>
</dbReference>
<dbReference type="SMART" id="SM01006">
    <property type="entry name" value="AlcB"/>
    <property type="match status" value="1"/>
</dbReference>
<dbReference type="InterPro" id="IPR037455">
    <property type="entry name" value="LucA/IucC-like"/>
</dbReference>
<dbReference type="InterPro" id="IPR022770">
    <property type="entry name" value="IucA/IucC-like_C"/>
</dbReference>
<dbReference type="GO" id="GO:0016881">
    <property type="term" value="F:acid-amino acid ligase activity"/>
    <property type="evidence" value="ECO:0007669"/>
    <property type="project" value="UniProtKB-ARBA"/>
</dbReference>
<sequence length="832" mass="95781">MTAAPLKEPMNHTTFFDRHSDEHGRLSLIPFCPDSHSAILHRWVSQPYAAFWGMLDKTEAEVKEEYYKLCDTPRTRVYLGLHNDRPAFLVETYAVEDSPLARHYSVQSGDIGMHILLAPPRHPIPHFSHAVLSAVMDFIFEHPDNLRVVVEPDHRNDKIHRLNKRVGFFHQQRVQLADKETYLAFCTREQFAMAKAREDRVNEPHTLPHYDPYRSTCGNALTTAPGIASESIDSETWAKVNRQLVQKALSELCHERILDPRCVDTTALWCNYRLSTDSGDVEYRFTAQRLPLNHWQIDLYSIERMESGRSHELDAIDFIVDFQGSLGIDSSRLASYLEEVTSTLCSSAYKQQRPWQSAKYLACADFQSVETGMTEGHPCFIANNGRIGFSAADFRAYAPEAAAPVTLMWLAAHKQRAHFSVGPDLDYQQLLSEELDLSTRNRFTQTLVERGVEPDDYLWIPIHPWQWLNKLSNIYAPEIASNHLILLGYGDDAYLAQQSIRTFYNISQPNKRYVKTALSILNMGFMRGLSAYYMRSTPAINQWLRELIDNDAYLQSKGFDMLREIAAVGYEIPHYDKQRIGDNPYRKMLAALWRENPHSRLKPDQRLMTMASLLHVDPAGEALLPALIEASGLSIDDWLARYFDVYLTPLLHCFYQHELAFMPHGENLILVFDNNIPVRAIMKDIGEEIVLQNSRQPLPEDVERIKVDVPEEMEVLAIFTDVFDCFFRFMSATLYQHADYPVEDFWRGVGHCIRDYQHDNPQLAARFEQHDLFADEFALSCLNRLQLRNNQQMVDLTDPANSLCFAGTLNNPVAPYRPSLQLDSDHLRSREE</sequence>
<proteinExistence type="predicted"/>
<dbReference type="PANTHER" id="PTHR34384">
    <property type="entry name" value="L-2,3-DIAMINOPROPANOATE--CITRATE LIGASE"/>
    <property type="match status" value="1"/>
</dbReference>
<dbReference type="GO" id="GO:0019290">
    <property type="term" value="P:siderophore biosynthetic process"/>
    <property type="evidence" value="ECO:0007669"/>
    <property type="project" value="InterPro"/>
</dbReference>
<dbReference type="Gene3D" id="3.30.310.280">
    <property type="match status" value="1"/>
</dbReference>
<feature type="domain" description="Acyltransferase MbtK/IucB-like conserved" evidence="2">
    <location>
        <begin position="29"/>
        <end position="76"/>
    </location>
</feature>
<dbReference type="Pfam" id="PF13523">
    <property type="entry name" value="Acetyltransf_8"/>
    <property type="match status" value="1"/>
</dbReference>
<name>A0A3N2DKA9_9GAMM</name>
<organism evidence="3 4">
    <name type="scientific">Sinobacterium caligoides</name>
    <dbReference type="NCBI Taxonomy" id="933926"/>
    <lineage>
        <taxon>Bacteria</taxon>
        <taxon>Pseudomonadati</taxon>
        <taxon>Pseudomonadota</taxon>
        <taxon>Gammaproteobacteria</taxon>
        <taxon>Cellvibrionales</taxon>
        <taxon>Spongiibacteraceae</taxon>
        <taxon>Sinobacterium</taxon>
    </lineage>
</organism>
<dbReference type="InterPro" id="IPR019432">
    <property type="entry name" value="Acyltransferase_MbtK/IucB-like"/>
</dbReference>
<evidence type="ECO:0000313" key="4">
    <source>
        <dbReference type="Proteomes" id="UP000275394"/>
    </source>
</evidence>
<dbReference type="Gene3D" id="3.40.630.30">
    <property type="match status" value="1"/>
</dbReference>
<dbReference type="Pfam" id="PF06276">
    <property type="entry name" value="FhuF"/>
    <property type="match status" value="1"/>
</dbReference>
<dbReference type="Gene3D" id="6.10.250.3370">
    <property type="match status" value="1"/>
</dbReference>
<dbReference type="SUPFAM" id="SSF55729">
    <property type="entry name" value="Acyl-CoA N-acyltransferases (Nat)"/>
    <property type="match status" value="1"/>
</dbReference>